<dbReference type="InterPro" id="IPR036397">
    <property type="entry name" value="RNaseH_sf"/>
</dbReference>
<gene>
    <name evidence="12 13" type="primary">LOC117646660</name>
</gene>
<keyword evidence="3" id="KW-0963">Cytoplasm</keyword>
<evidence type="ECO:0000256" key="8">
    <source>
        <dbReference type="SAM" id="MobiDB-lite"/>
    </source>
</evidence>
<evidence type="ECO:0000256" key="2">
    <source>
        <dbReference type="ARBA" id="ARBA00022473"/>
    </source>
</evidence>
<proteinExistence type="inferred from homology"/>
<dbReference type="Proteomes" id="UP000515158">
    <property type="component" value="Unplaced"/>
</dbReference>
<evidence type="ECO:0000313" key="13">
    <source>
        <dbReference type="RefSeq" id="XP_034243670.1"/>
    </source>
</evidence>
<feature type="region of interest" description="Disordered" evidence="8">
    <location>
        <begin position="89"/>
        <end position="112"/>
    </location>
</feature>
<organism evidence="12">
    <name type="scientific">Thrips palmi</name>
    <name type="common">Melon thrips</name>
    <dbReference type="NCBI Taxonomy" id="161013"/>
    <lineage>
        <taxon>Eukaryota</taxon>
        <taxon>Metazoa</taxon>
        <taxon>Ecdysozoa</taxon>
        <taxon>Arthropoda</taxon>
        <taxon>Hexapoda</taxon>
        <taxon>Insecta</taxon>
        <taxon>Pterygota</taxon>
        <taxon>Neoptera</taxon>
        <taxon>Paraneoptera</taxon>
        <taxon>Thysanoptera</taxon>
        <taxon>Terebrantia</taxon>
        <taxon>Thripoidea</taxon>
        <taxon>Thripidae</taxon>
        <taxon>Thrips</taxon>
    </lineage>
</organism>
<evidence type="ECO:0000259" key="10">
    <source>
        <dbReference type="PROSITE" id="PS50822"/>
    </source>
</evidence>
<dbReference type="OrthoDB" id="445936at2759"/>
<dbReference type="CDD" id="cd02845">
    <property type="entry name" value="PAZ_piwi_like"/>
    <property type="match status" value="1"/>
</dbReference>
<feature type="domain" description="PAZ" evidence="9">
    <location>
        <begin position="316"/>
        <end position="426"/>
    </location>
</feature>
<dbReference type="GO" id="GO:0003723">
    <property type="term" value="F:RNA binding"/>
    <property type="evidence" value="ECO:0007669"/>
    <property type="project" value="UniProtKB-KW"/>
</dbReference>
<dbReference type="Pfam" id="PF23278">
    <property type="entry name" value="Piwi_N"/>
    <property type="match status" value="1"/>
</dbReference>
<dbReference type="Gene3D" id="2.170.260.10">
    <property type="entry name" value="paz domain"/>
    <property type="match status" value="1"/>
</dbReference>
<dbReference type="InterPro" id="IPR012337">
    <property type="entry name" value="RNaseH-like_sf"/>
</dbReference>
<dbReference type="GO" id="GO:0005737">
    <property type="term" value="C:cytoplasm"/>
    <property type="evidence" value="ECO:0007669"/>
    <property type="project" value="UniProtKB-SubCell"/>
</dbReference>
<dbReference type="FunFam" id="2.170.260.10:FF:000003">
    <property type="entry name" value="Piwi-like RNA-mediated gene silencing 2"/>
    <property type="match status" value="1"/>
</dbReference>
<evidence type="ECO:0000259" key="9">
    <source>
        <dbReference type="PROSITE" id="PS50821"/>
    </source>
</evidence>
<protein>
    <submittedName>
        <fullName evidence="12 13">Piwi-like protein Siwi</fullName>
    </submittedName>
</protein>
<evidence type="ECO:0000256" key="1">
    <source>
        <dbReference type="ARBA" id="ARBA00004496"/>
    </source>
</evidence>
<reference evidence="12 13" key="1">
    <citation type="submission" date="2025-04" db="UniProtKB">
        <authorList>
            <consortium name="RefSeq"/>
        </authorList>
    </citation>
    <scope>IDENTIFICATION</scope>
    <source>
        <tissue evidence="12 13">Total insect</tissue>
    </source>
</reference>
<dbReference type="RefSeq" id="XP_034243669.1">
    <property type="nucleotide sequence ID" value="XM_034387778.1"/>
</dbReference>
<evidence type="ECO:0000256" key="5">
    <source>
        <dbReference type="ARBA" id="ARBA00022884"/>
    </source>
</evidence>
<name>A0A6P8ZP86_THRPL</name>
<dbReference type="SMART" id="SM00950">
    <property type="entry name" value="Piwi"/>
    <property type="match status" value="1"/>
</dbReference>
<keyword evidence="6" id="KW-0943">RNA-mediated gene silencing</keyword>
<accession>A0A6P8ZP86</accession>
<dbReference type="Gene3D" id="3.40.50.2300">
    <property type="match status" value="1"/>
</dbReference>
<feature type="domain" description="Piwi" evidence="10">
    <location>
        <begin position="590"/>
        <end position="880"/>
    </location>
</feature>
<keyword evidence="5" id="KW-0694">RNA-binding</keyword>
<dbReference type="RefSeq" id="XP_034243670.1">
    <property type="nucleotide sequence ID" value="XM_034387779.1"/>
</dbReference>
<dbReference type="Pfam" id="PF02170">
    <property type="entry name" value="PAZ"/>
    <property type="match status" value="1"/>
</dbReference>
<dbReference type="SMART" id="SM00949">
    <property type="entry name" value="PAZ"/>
    <property type="match status" value="1"/>
</dbReference>
<dbReference type="CDD" id="cd04658">
    <property type="entry name" value="Piwi_piwi-like_Euk"/>
    <property type="match status" value="1"/>
</dbReference>
<dbReference type="GeneID" id="117646660"/>
<evidence type="ECO:0000256" key="4">
    <source>
        <dbReference type="ARBA" id="ARBA00022782"/>
    </source>
</evidence>
<dbReference type="Gene3D" id="3.30.420.10">
    <property type="entry name" value="Ribonuclease H-like superfamily/Ribonuclease H"/>
    <property type="match status" value="1"/>
</dbReference>
<dbReference type="InterPro" id="IPR003100">
    <property type="entry name" value="PAZ_dom"/>
</dbReference>
<evidence type="ECO:0000256" key="3">
    <source>
        <dbReference type="ARBA" id="ARBA00022490"/>
    </source>
</evidence>
<feature type="compositionally biased region" description="Low complexity" evidence="8">
    <location>
        <begin position="11"/>
        <end position="32"/>
    </location>
</feature>
<dbReference type="PROSITE" id="PS50822">
    <property type="entry name" value="PIWI"/>
    <property type="match status" value="1"/>
</dbReference>
<dbReference type="Pfam" id="PF02171">
    <property type="entry name" value="Piwi"/>
    <property type="match status" value="1"/>
</dbReference>
<dbReference type="KEGG" id="tpal:117646660"/>
<dbReference type="GO" id="GO:0030154">
    <property type="term" value="P:cell differentiation"/>
    <property type="evidence" value="ECO:0007669"/>
    <property type="project" value="UniProtKB-KW"/>
</dbReference>
<comment type="subcellular location">
    <subcellularLocation>
        <location evidence="1">Cytoplasm</location>
    </subcellularLocation>
</comment>
<keyword evidence="2" id="KW-0217">Developmental protein</keyword>
<dbReference type="InterPro" id="IPR003165">
    <property type="entry name" value="Piwi"/>
</dbReference>
<dbReference type="PROSITE" id="PS50821">
    <property type="entry name" value="PAZ"/>
    <property type="match status" value="1"/>
</dbReference>
<evidence type="ECO:0000256" key="6">
    <source>
        <dbReference type="ARBA" id="ARBA00023158"/>
    </source>
</evidence>
<sequence length="894" mass="99488">MTGRGRGAKKPLQQQQAPAGAAPRAAAPSYAQMGGGPTSAPPPQVVRAPASTPAWGPAPGASSRATHRAPTAQPGEVVKQFQTLNIGAGASGPAAVPRGGNGNGGASAPVGRGSMRGNRAIGDAPSRQLVTRPVTLQTKHGKITNGLKLLVNYFKIQTVPDWVLHQYRVDIAPEEDRTQVRKFLLRTHRDKLGGHLFDGTVLFTGNRLTTQPGESVTLTSKDERSGVIYTLTIKHVGQVAKGDYAYIQVYNLLMRSCLSALELQLLGRDFYDPQARVMIPDHQLELWPGYKTSIRQHEKDILMCVEVTHKVLRMKTANDVLNDCYRQNSNYYKEDFMKEMIGCIVITKYNNKTYRIDDIDWDSNPNHKFKFRDEEITYAQYMSRKYQIEIRDLKQPLLVSKAKARDVRAGMSEIVNLIPEVCYLTGLTDNMRADFRLMQALAQYTRVSPSTRVQKLMAFNNRLQTCERAMDQLRKFDMSLGRGLVEVEGNKLQEEVIQLGKDQKVPAGPSVEWNMNRATLLKPMPLNSWTLIVPMKFKGAAGQFVETLSRSARGLSFPLGPPSVVTLDRDAAGDYARALTTVMAEAQPQLIMCAVPNQRGDRYTAIKKKCCVERPVPTQVILCKNLNDPKKSGPVALKVAVQMNCKIGGAPWTLDNPLKGCMVIGFDVCHDTTNKSKSFGAMVASLNDSFSRYYSCVTPHSDGNELSNNFALNIVKALRKFQEVNGGNLPTRILIYRDGVGEGQIPYVYETELESIKQKLTGVYGSPDFKMVFLIVTKRINTRVFTLKPDNPGAGTIVDNVITDPEKYDFFLIPQSVRQGTVSPVSYNVLYDTVNLPPERLQRMTYKFCHLYYNWSGTVRVPAPCQYAHKLAFLVGQAIHQEPHAQLSDLLYFL</sequence>
<evidence type="ECO:0000313" key="11">
    <source>
        <dbReference type="Proteomes" id="UP000515158"/>
    </source>
</evidence>
<evidence type="ECO:0000256" key="7">
    <source>
        <dbReference type="ARBA" id="ARBA00038291"/>
    </source>
</evidence>
<dbReference type="GO" id="GO:0140965">
    <property type="term" value="P:secondary piRNA processing"/>
    <property type="evidence" value="ECO:0007669"/>
    <property type="project" value="UniProtKB-ARBA"/>
</dbReference>
<comment type="similarity">
    <text evidence="7">Belongs to the argonaute family. Piwi subfamily.</text>
</comment>
<dbReference type="SUPFAM" id="SSF53098">
    <property type="entry name" value="Ribonuclease H-like"/>
    <property type="match status" value="1"/>
</dbReference>
<dbReference type="InterPro" id="IPR036085">
    <property type="entry name" value="PAZ_dom_sf"/>
</dbReference>
<evidence type="ECO:0000313" key="12">
    <source>
        <dbReference type="RefSeq" id="XP_034243669.1"/>
    </source>
</evidence>
<keyword evidence="11" id="KW-1185">Reference proteome</keyword>
<feature type="region of interest" description="Disordered" evidence="8">
    <location>
        <begin position="1"/>
        <end position="75"/>
    </location>
</feature>
<keyword evidence="4" id="KW-0221">Differentiation</keyword>
<dbReference type="AlphaFoldDB" id="A0A6P8ZP86"/>
<dbReference type="PANTHER" id="PTHR22891">
    <property type="entry name" value="EUKARYOTIC TRANSLATION INITIATION FACTOR 2C"/>
    <property type="match status" value="1"/>
</dbReference>
<dbReference type="SUPFAM" id="SSF101690">
    <property type="entry name" value="PAZ domain"/>
    <property type="match status" value="1"/>
</dbReference>
<dbReference type="FunFam" id="3.30.420.10:FF:000014">
    <property type="entry name" value="Piwi-like RNA-mediated gene silencing 1"/>
    <property type="match status" value="1"/>
</dbReference>